<keyword evidence="3 10" id="KW-0812">Transmembrane</keyword>
<evidence type="ECO:0000256" key="7">
    <source>
        <dbReference type="ARBA" id="ARBA00023170"/>
    </source>
</evidence>
<dbReference type="GO" id="GO:0005886">
    <property type="term" value="C:plasma membrane"/>
    <property type="evidence" value="ECO:0000318"/>
    <property type="project" value="GO_Central"/>
</dbReference>
<dbReference type="HOGENOM" id="CLU_009579_11_5_1"/>
<dbReference type="GO" id="GO:0007186">
    <property type="term" value="P:G protein-coupled receptor signaling pathway"/>
    <property type="evidence" value="ECO:0000318"/>
    <property type="project" value="GO_Central"/>
</dbReference>
<dbReference type="Gene3D" id="1.20.1070.10">
    <property type="entry name" value="Rhodopsin 7-helix transmembrane proteins"/>
    <property type="match status" value="1"/>
</dbReference>
<dbReference type="PRINTS" id="PR00237">
    <property type="entry name" value="GPCRRHODOPSN"/>
</dbReference>
<evidence type="ECO:0000256" key="3">
    <source>
        <dbReference type="ARBA" id="ARBA00022692"/>
    </source>
</evidence>
<evidence type="ECO:0000313" key="12">
    <source>
        <dbReference type="EMBL" id="EDO37794.1"/>
    </source>
</evidence>
<name>A7SEV0_NEMVE</name>
<feature type="domain" description="G-protein coupled receptors family 1 profile" evidence="11">
    <location>
        <begin position="28"/>
        <end position="267"/>
    </location>
</feature>
<evidence type="ECO:0000256" key="10">
    <source>
        <dbReference type="SAM" id="Phobius"/>
    </source>
</evidence>
<feature type="transmembrane region" description="Helical" evidence="10">
    <location>
        <begin position="16"/>
        <end position="37"/>
    </location>
</feature>
<reference evidence="12 13" key="1">
    <citation type="journal article" date="2007" name="Science">
        <title>Sea anemone genome reveals ancestral eumetazoan gene repertoire and genomic organization.</title>
        <authorList>
            <person name="Putnam N.H."/>
            <person name="Srivastava M."/>
            <person name="Hellsten U."/>
            <person name="Dirks B."/>
            <person name="Chapman J."/>
            <person name="Salamov A."/>
            <person name="Terry A."/>
            <person name="Shapiro H."/>
            <person name="Lindquist E."/>
            <person name="Kapitonov V.V."/>
            <person name="Jurka J."/>
            <person name="Genikhovich G."/>
            <person name="Grigoriev I.V."/>
            <person name="Lucas S.M."/>
            <person name="Steele R.E."/>
            <person name="Finnerty J.R."/>
            <person name="Technau U."/>
            <person name="Martindale M.Q."/>
            <person name="Rokhsar D.S."/>
        </authorList>
    </citation>
    <scope>NUCLEOTIDE SEQUENCE [LARGE SCALE GENOMIC DNA]</scope>
    <source>
        <strain evidence="13">CH2 X CH6</strain>
    </source>
</reference>
<feature type="transmembrane region" description="Helical" evidence="10">
    <location>
        <begin position="213"/>
        <end position="234"/>
    </location>
</feature>
<evidence type="ECO:0000256" key="4">
    <source>
        <dbReference type="ARBA" id="ARBA00022989"/>
    </source>
</evidence>
<dbReference type="EMBL" id="DS469639">
    <property type="protein sequence ID" value="EDO37794.1"/>
    <property type="molecule type" value="Genomic_DNA"/>
</dbReference>
<evidence type="ECO:0000256" key="9">
    <source>
        <dbReference type="ARBA" id="ARBA00023224"/>
    </source>
</evidence>
<comment type="subcellular location">
    <subcellularLocation>
        <location evidence="1">Cell membrane</location>
        <topology evidence="1">Multi-pass membrane protein</topology>
    </subcellularLocation>
</comment>
<dbReference type="OMA" id="FITIRAH"/>
<dbReference type="InParanoid" id="A7SEV0"/>
<feature type="transmembrane region" description="Helical" evidence="10">
    <location>
        <begin position="126"/>
        <end position="143"/>
    </location>
</feature>
<keyword evidence="7" id="KW-0675">Receptor</keyword>
<dbReference type="KEGG" id="nve:5509317"/>
<dbReference type="STRING" id="45351.A7SEV0"/>
<keyword evidence="6 10" id="KW-0472">Membrane</keyword>
<dbReference type="Pfam" id="PF00001">
    <property type="entry name" value="7tm_1"/>
    <property type="match status" value="1"/>
</dbReference>
<sequence>MFYEGYWFDTSLTSTVAYFIISFVTILGNILVFVSFHRDPYRQLRSLQNYFIVNLAVSDLFMGTLAEWLLIATYWVNLPDVFFAHYLGAIISGISSLLNMTALSIYRYFVVKNPLTYHDIITRKRIIAAIVAVWIYTFHLILLPLSGWQSEGYQIYLYSLGCVLPSCVIFVTYFGVFITIRAHTKNLKTTANSQNSALKSAVNREKATTKTMLILLAVFVVFWFPFLAIDIVMVQCIPCRKSHSLHVARDVALTFTYFSSGINPLLYAWRVQQFRRAFIRVLGLKKLNCWSKNRVGNNMRNAQTVIERDPRTAWVT</sequence>
<dbReference type="GO" id="GO:0001609">
    <property type="term" value="F:G protein-coupled adenosine receptor activity"/>
    <property type="evidence" value="ECO:0000318"/>
    <property type="project" value="GO_Central"/>
</dbReference>
<dbReference type="CDD" id="cd00637">
    <property type="entry name" value="7tm_classA_rhodopsin-like"/>
    <property type="match status" value="1"/>
</dbReference>
<dbReference type="PANTHER" id="PTHR24246">
    <property type="entry name" value="OLFACTORY RECEPTOR AND ADENOSINE RECEPTOR"/>
    <property type="match status" value="1"/>
</dbReference>
<evidence type="ECO:0000256" key="1">
    <source>
        <dbReference type="ARBA" id="ARBA00004651"/>
    </source>
</evidence>
<feature type="transmembrane region" description="Helical" evidence="10">
    <location>
        <begin position="49"/>
        <end position="71"/>
    </location>
</feature>
<gene>
    <name evidence="12" type="ORF">NEMVEDRAFT_v1g169811</name>
</gene>
<dbReference type="PROSITE" id="PS50262">
    <property type="entry name" value="G_PROTEIN_RECEP_F1_2"/>
    <property type="match status" value="1"/>
</dbReference>
<evidence type="ECO:0000313" key="13">
    <source>
        <dbReference type="Proteomes" id="UP000001593"/>
    </source>
</evidence>
<evidence type="ECO:0000256" key="2">
    <source>
        <dbReference type="ARBA" id="ARBA00022475"/>
    </source>
</evidence>
<dbReference type="PANTHER" id="PTHR24246:SF27">
    <property type="entry name" value="ADENOSINE RECEPTOR, ISOFORM A"/>
    <property type="match status" value="1"/>
</dbReference>
<protein>
    <recommendedName>
        <fullName evidence="11">G-protein coupled receptors family 1 profile domain-containing protein</fullName>
    </recommendedName>
</protein>
<keyword evidence="5" id="KW-0297">G-protein coupled receptor</keyword>
<dbReference type="eggNOG" id="KOG3656">
    <property type="taxonomic scope" value="Eukaryota"/>
</dbReference>
<dbReference type="PhylomeDB" id="A7SEV0"/>
<evidence type="ECO:0000259" key="11">
    <source>
        <dbReference type="PROSITE" id="PS50262"/>
    </source>
</evidence>
<evidence type="ECO:0000256" key="8">
    <source>
        <dbReference type="ARBA" id="ARBA00023180"/>
    </source>
</evidence>
<keyword evidence="2" id="KW-1003">Cell membrane</keyword>
<feature type="transmembrane region" description="Helical" evidence="10">
    <location>
        <begin position="83"/>
        <end position="106"/>
    </location>
</feature>
<dbReference type="SMART" id="SM01381">
    <property type="entry name" value="7TM_GPCR_Srsx"/>
    <property type="match status" value="1"/>
</dbReference>
<dbReference type="InterPro" id="IPR017452">
    <property type="entry name" value="GPCR_Rhodpsn_7TM"/>
</dbReference>
<keyword evidence="8" id="KW-0325">Glycoprotein</keyword>
<dbReference type="Proteomes" id="UP000001593">
    <property type="component" value="Unassembled WGS sequence"/>
</dbReference>
<keyword evidence="13" id="KW-1185">Reference proteome</keyword>
<feature type="transmembrane region" description="Helical" evidence="10">
    <location>
        <begin position="155"/>
        <end position="180"/>
    </location>
</feature>
<keyword evidence="4 10" id="KW-1133">Transmembrane helix</keyword>
<evidence type="ECO:0000256" key="6">
    <source>
        <dbReference type="ARBA" id="ARBA00023136"/>
    </source>
</evidence>
<proteinExistence type="predicted"/>
<dbReference type="InterPro" id="IPR000276">
    <property type="entry name" value="GPCR_Rhodpsn"/>
</dbReference>
<organism evidence="12 13">
    <name type="scientific">Nematostella vectensis</name>
    <name type="common">Starlet sea anemone</name>
    <dbReference type="NCBI Taxonomy" id="45351"/>
    <lineage>
        <taxon>Eukaryota</taxon>
        <taxon>Metazoa</taxon>
        <taxon>Cnidaria</taxon>
        <taxon>Anthozoa</taxon>
        <taxon>Hexacorallia</taxon>
        <taxon>Actiniaria</taxon>
        <taxon>Edwardsiidae</taxon>
        <taxon>Nematostella</taxon>
    </lineage>
</organism>
<accession>A7SEV0</accession>
<evidence type="ECO:0000256" key="5">
    <source>
        <dbReference type="ARBA" id="ARBA00023040"/>
    </source>
</evidence>
<dbReference type="AlphaFoldDB" id="A7SEV0"/>
<keyword evidence="9" id="KW-0807">Transducer</keyword>
<dbReference type="SUPFAM" id="SSF81321">
    <property type="entry name" value="Family A G protein-coupled receptor-like"/>
    <property type="match status" value="1"/>
</dbReference>